<dbReference type="EMBL" id="MU006785">
    <property type="protein sequence ID" value="KAF2640167.1"/>
    <property type="molecule type" value="Genomic_DNA"/>
</dbReference>
<evidence type="ECO:0000256" key="8">
    <source>
        <dbReference type="SAM" id="MobiDB-lite"/>
    </source>
</evidence>
<feature type="compositionally biased region" description="Polar residues" evidence="8">
    <location>
        <begin position="303"/>
        <end position="313"/>
    </location>
</feature>
<dbReference type="OrthoDB" id="438553at2759"/>
<dbReference type="FunFam" id="1.10.340.40:FF:000001">
    <property type="entry name" value="Nuclear polyadenylated RNA-binding protein nab2"/>
    <property type="match status" value="1"/>
</dbReference>
<proteinExistence type="inferred from homology"/>
<evidence type="ECO:0000256" key="1">
    <source>
        <dbReference type="ARBA" id="ARBA00004123"/>
    </source>
</evidence>
<keyword evidence="7" id="KW-0539">Nucleus</keyword>
<feature type="domain" description="Nab2-like CCCH zinc finger" evidence="9">
    <location>
        <begin position="452"/>
        <end position="471"/>
    </location>
</feature>
<organism evidence="10 11">
    <name type="scientific">Massarina eburnea CBS 473.64</name>
    <dbReference type="NCBI Taxonomy" id="1395130"/>
    <lineage>
        <taxon>Eukaryota</taxon>
        <taxon>Fungi</taxon>
        <taxon>Dikarya</taxon>
        <taxon>Ascomycota</taxon>
        <taxon>Pezizomycotina</taxon>
        <taxon>Dothideomycetes</taxon>
        <taxon>Pleosporomycetidae</taxon>
        <taxon>Pleosporales</taxon>
        <taxon>Massarineae</taxon>
        <taxon>Massarinaceae</taxon>
        <taxon>Massarina</taxon>
    </lineage>
</organism>
<name>A0A6A6RYJ4_9PLEO</name>
<dbReference type="GO" id="GO:0008270">
    <property type="term" value="F:zinc ion binding"/>
    <property type="evidence" value="ECO:0007669"/>
    <property type="project" value="UniProtKB-KW"/>
</dbReference>
<feature type="compositionally biased region" description="Polar residues" evidence="8">
    <location>
        <begin position="334"/>
        <end position="346"/>
    </location>
</feature>
<dbReference type="Pfam" id="PF22683">
    <property type="entry name" value="Nab2-like_zf-CCCH"/>
    <property type="match status" value="1"/>
</dbReference>
<accession>A0A6A6RYJ4</accession>
<evidence type="ECO:0000256" key="3">
    <source>
        <dbReference type="ARBA" id="ARBA00022723"/>
    </source>
</evidence>
<sequence>MDDFAGDSPLARELHSLVQPKLQECGWTTGGDDTTLFDYILLMLANDKNESQVASELSNDLLDLGPENVETQQFSRWLFEQIEVLRQRFNGGNTGGDNQIANTTEIQTVDASNDVPANVQDTEMEGATEPSAGGSIPTGPKAMRNGSGAKTARGGRMLNQMNKNMGRQDDALHRVRGSQGVGRVNSHTREPPKGPRTGSNVGRGLDALAGGRGLNNMNLVPNGMPGMSGAMPGMPMAGVGQPGMPPMLNQSQQMALMQMYEQQANMMQQIFSGQMPQPFVNPNFPQGRGGKKFSGGNRGNGPANKQNLPSSTKFPKKDEQDESMTDGPAAENGEQGQNSRPDPSNTMCNFNQRCAKADCPYVHTSPVAPKTTVVDMSTTCTFGAACVNKKCVGKHPSPAQKAQYQAEQECFFYPNCRDPQNCPYSHPTSPPCRNGADCATPGCSFFHSKITCKYNPCTKPGCMFKHVEGQKKVDKRSNKWVAPGNGEDAHVSERKFVDESKEEELVIPGENAEMKNAEMEVAL</sequence>
<gene>
    <name evidence="10" type="ORF">P280DRAFT_469870</name>
</gene>
<dbReference type="GO" id="GO:0005634">
    <property type="term" value="C:nucleus"/>
    <property type="evidence" value="ECO:0007669"/>
    <property type="project" value="UniProtKB-SubCell"/>
</dbReference>
<dbReference type="PANTHER" id="PTHR14738">
    <property type="entry name" value="ZINC FINGER CCCH DOMAIN-CONTAINING PROTEIN 14"/>
    <property type="match status" value="1"/>
</dbReference>
<keyword evidence="5" id="KW-0863">Zinc-finger</keyword>
<dbReference type="Gene3D" id="4.10.1000.30">
    <property type="match status" value="1"/>
</dbReference>
<dbReference type="InterPro" id="IPR040366">
    <property type="entry name" value="Nab2/ZC3H14"/>
</dbReference>
<evidence type="ECO:0000256" key="2">
    <source>
        <dbReference type="ARBA" id="ARBA00008423"/>
    </source>
</evidence>
<dbReference type="AlphaFoldDB" id="A0A6A6RYJ4"/>
<feature type="region of interest" description="Disordered" evidence="8">
    <location>
        <begin position="124"/>
        <end position="154"/>
    </location>
</feature>
<keyword evidence="6" id="KW-0862">Zinc</keyword>
<keyword evidence="4" id="KW-0677">Repeat</keyword>
<feature type="region of interest" description="Disordered" evidence="8">
    <location>
        <begin position="179"/>
        <end position="206"/>
    </location>
</feature>
<keyword evidence="11" id="KW-1185">Reference proteome</keyword>
<comment type="similarity">
    <text evidence="2">Belongs to the ZC3H14 family.</text>
</comment>
<dbReference type="Proteomes" id="UP000799753">
    <property type="component" value="Unassembled WGS sequence"/>
</dbReference>
<dbReference type="GO" id="GO:0008143">
    <property type="term" value="F:poly(A) binding"/>
    <property type="evidence" value="ECO:0007669"/>
    <property type="project" value="InterPro"/>
</dbReference>
<evidence type="ECO:0000313" key="11">
    <source>
        <dbReference type="Proteomes" id="UP000799753"/>
    </source>
</evidence>
<dbReference type="GO" id="GO:0043488">
    <property type="term" value="P:regulation of mRNA stability"/>
    <property type="evidence" value="ECO:0007669"/>
    <property type="project" value="InterPro"/>
</dbReference>
<evidence type="ECO:0000256" key="5">
    <source>
        <dbReference type="ARBA" id="ARBA00022771"/>
    </source>
</evidence>
<dbReference type="GO" id="GO:0005737">
    <property type="term" value="C:cytoplasm"/>
    <property type="evidence" value="ECO:0007669"/>
    <property type="project" value="TreeGrafter"/>
</dbReference>
<protein>
    <recommendedName>
        <fullName evidence="9">Nab2-like CCCH zinc finger domain-containing protein</fullName>
    </recommendedName>
</protein>
<dbReference type="PANTHER" id="PTHR14738:SF29">
    <property type="entry name" value="ZINC FINGER CCCH DOMAIN-CONTAINING PROTEIN 14"/>
    <property type="match status" value="1"/>
</dbReference>
<reference evidence="10" key="1">
    <citation type="journal article" date="2020" name="Stud. Mycol.">
        <title>101 Dothideomycetes genomes: a test case for predicting lifestyles and emergence of pathogens.</title>
        <authorList>
            <person name="Haridas S."/>
            <person name="Albert R."/>
            <person name="Binder M."/>
            <person name="Bloem J."/>
            <person name="Labutti K."/>
            <person name="Salamov A."/>
            <person name="Andreopoulos B."/>
            <person name="Baker S."/>
            <person name="Barry K."/>
            <person name="Bills G."/>
            <person name="Bluhm B."/>
            <person name="Cannon C."/>
            <person name="Castanera R."/>
            <person name="Culley D."/>
            <person name="Daum C."/>
            <person name="Ezra D."/>
            <person name="Gonzalez J."/>
            <person name="Henrissat B."/>
            <person name="Kuo A."/>
            <person name="Liang C."/>
            <person name="Lipzen A."/>
            <person name="Lutzoni F."/>
            <person name="Magnuson J."/>
            <person name="Mondo S."/>
            <person name="Nolan M."/>
            <person name="Ohm R."/>
            <person name="Pangilinan J."/>
            <person name="Park H.-J."/>
            <person name="Ramirez L."/>
            <person name="Alfaro M."/>
            <person name="Sun H."/>
            <person name="Tritt A."/>
            <person name="Yoshinaga Y."/>
            <person name="Zwiers L.-H."/>
            <person name="Turgeon B."/>
            <person name="Goodwin S."/>
            <person name="Spatafora J."/>
            <person name="Crous P."/>
            <person name="Grigoriev I."/>
        </authorList>
    </citation>
    <scope>NUCLEOTIDE SEQUENCE</scope>
    <source>
        <strain evidence="10">CBS 473.64</strain>
    </source>
</reference>
<keyword evidence="3" id="KW-0479">Metal-binding</keyword>
<dbReference type="InterPro" id="IPR055046">
    <property type="entry name" value="Nab2-like_Znf-CCCH"/>
</dbReference>
<feature type="region of interest" description="Disordered" evidence="8">
    <location>
        <begin position="274"/>
        <end position="346"/>
    </location>
</feature>
<evidence type="ECO:0000259" key="9">
    <source>
        <dbReference type="Pfam" id="PF22683"/>
    </source>
</evidence>
<evidence type="ECO:0000256" key="6">
    <source>
        <dbReference type="ARBA" id="ARBA00022833"/>
    </source>
</evidence>
<evidence type="ECO:0000256" key="7">
    <source>
        <dbReference type="ARBA" id="ARBA00023242"/>
    </source>
</evidence>
<evidence type="ECO:0000313" key="10">
    <source>
        <dbReference type="EMBL" id="KAF2640167.1"/>
    </source>
</evidence>
<evidence type="ECO:0000256" key="4">
    <source>
        <dbReference type="ARBA" id="ARBA00022737"/>
    </source>
</evidence>
<comment type="subcellular location">
    <subcellularLocation>
        <location evidence="1">Nucleus</location>
    </subcellularLocation>
</comment>
<dbReference type="Gene3D" id="4.10.1000.40">
    <property type="match status" value="1"/>
</dbReference>